<evidence type="ECO:0000313" key="4">
    <source>
        <dbReference type="Proteomes" id="UP001151760"/>
    </source>
</evidence>
<dbReference type="PANTHER" id="PTHR33116:SF76">
    <property type="entry name" value="DUF4283 DOMAIN-CONTAINING PROTEIN"/>
    <property type="match status" value="1"/>
</dbReference>
<evidence type="ECO:0000256" key="1">
    <source>
        <dbReference type="PROSITE-ProRule" id="PRU00047"/>
    </source>
</evidence>
<evidence type="ECO:0000313" key="3">
    <source>
        <dbReference type="EMBL" id="GJT03431.1"/>
    </source>
</evidence>
<reference evidence="3" key="2">
    <citation type="submission" date="2022-01" db="EMBL/GenBank/DDBJ databases">
        <authorList>
            <person name="Yamashiro T."/>
            <person name="Shiraishi A."/>
            <person name="Satake H."/>
            <person name="Nakayama K."/>
        </authorList>
    </citation>
    <scope>NUCLEOTIDE SEQUENCE</scope>
</reference>
<reference evidence="3" key="1">
    <citation type="journal article" date="2022" name="Int. J. Mol. Sci.">
        <title>Draft Genome of Tanacetum Coccineum: Genomic Comparison of Closely Related Tanacetum-Family Plants.</title>
        <authorList>
            <person name="Yamashiro T."/>
            <person name="Shiraishi A."/>
            <person name="Nakayama K."/>
            <person name="Satake H."/>
        </authorList>
    </citation>
    <scope>NUCLEOTIDE SEQUENCE</scope>
</reference>
<dbReference type="InterPro" id="IPR026960">
    <property type="entry name" value="RVT-Znf"/>
</dbReference>
<dbReference type="PROSITE" id="PS50158">
    <property type="entry name" value="ZF_CCHC"/>
    <property type="match status" value="1"/>
</dbReference>
<dbReference type="Pfam" id="PF13966">
    <property type="entry name" value="zf-RVT"/>
    <property type="match status" value="1"/>
</dbReference>
<dbReference type="PANTHER" id="PTHR33116">
    <property type="entry name" value="REVERSE TRANSCRIPTASE ZINC-BINDING DOMAIN-CONTAINING PROTEIN-RELATED-RELATED"/>
    <property type="match status" value="1"/>
</dbReference>
<evidence type="ECO:0000259" key="2">
    <source>
        <dbReference type="PROSITE" id="PS50158"/>
    </source>
</evidence>
<sequence length="453" mass="51792">MLYGKESLTMEDVLATLNSRELKKRTEVTKEETGKGFYVRGRSDHSGKSHFGGSSWFKSRDGTGKLKCFICHSKGHLKIDCPIKKLSEFVKKGKHDQDSDSSNDEGNTYFGEALVVVMNDEMTELVMNPGDNRTCTIKGTGKVKIQLHDGSRYILEDVRKDKHGLLGKGTEKKVHLGIKVAANIMVTGVPGQKDAEGNVAEKKTVPASDEDAEYRLCLSVTPKLRNLILAPNLTPASRDITYWRDSIGTYSVFSVRRAWEALRPRGNEVNWYHIVWFPHCIPQHAFHLWLVMRNSLKTQDKLKQWDVGVNTDLNLLRCVFCDSQQDSHAHFFFECSYFARVCLHVQHLAEMEAFPPVLQDILSHLQPMANKRTSTSVIGRILLAATSYFLWIERNNRLFKNSRRTSEELRGIVMVTVRLKLLSMRLEDLMHEDRIPPYIWLSDISAWKYCKAN</sequence>
<dbReference type="Proteomes" id="UP001151760">
    <property type="component" value="Unassembled WGS sequence"/>
</dbReference>
<accession>A0ABQ5AM96</accession>
<comment type="caution">
    <text evidence="3">The sequence shown here is derived from an EMBL/GenBank/DDBJ whole genome shotgun (WGS) entry which is preliminary data.</text>
</comment>
<keyword evidence="4" id="KW-1185">Reference proteome</keyword>
<dbReference type="SUPFAM" id="SSF57756">
    <property type="entry name" value="Retrovirus zinc finger-like domains"/>
    <property type="match status" value="1"/>
</dbReference>
<dbReference type="InterPro" id="IPR036875">
    <property type="entry name" value="Znf_CCHC_sf"/>
</dbReference>
<organism evidence="3 4">
    <name type="scientific">Tanacetum coccineum</name>
    <dbReference type="NCBI Taxonomy" id="301880"/>
    <lineage>
        <taxon>Eukaryota</taxon>
        <taxon>Viridiplantae</taxon>
        <taxon>Streptophyta</taxon>
        <taxon>Embryophyta</taxon>
        <taxon>Tracheophyta</taxon>
        <taxon>Spermatophyta</taxon>
        <taxon>Magnoliopsida</taxon>
        <taxon>eudicotyledons</taxon>
        <taxon>Gunneridae</taxon>
        <taxon>Pentapetalae</taxon>
        <taxon>asterids</taxon>
        <taxon>campanulids</taxon>
        <taxon>Asterales</taxon>
        <taxon>Asteraceae</taxon>
        <taxon>Asteroideae</taxon>
        <taxon>Anthemideae</taxon>
        <taxon>Anthemidinae</taxon>
        <taxon>Tanacetum</taxon>
    </lineage>
</organism>
<feature type="domain" description="CCHC-type" evidence="2">
    <location>
        <begin position="67"/>
        <end position="82"/>
    </location>
</feature>
<protein>
    <submittedName>
        <fullName evidence="3">Retrovirus-related pol polyprotein from transposon TNT 1-94</fullName>
    </submittedName>
</protein>
<keyword evidence="1" id="KW-0479">Metal-binding</keyword>
<dbReference type="EMBL" id="BQNB010012427">
    <property type="protein sequence ID" value="GJT03431.1"/>
    <property type="molecule type" value="Genomic_DNA"/>
</dbReference>
<proteinExistence type="predicted"/>
<gene>
    <name evidence="3" type="ORF">Tco_0824600</name>
</gene>
<name>A0ABQ5AM96_9ASTR</name>
<keyword evidence="1" id="KW-0863">Zinc-finger</keyword>
<keyword evidence="1" id="KW-0862">Zinc</keyword>
<dbReference type="InterPro" id="IPR001878">
    <property type="entry name" value="Znf_CCHC"/>
</dbReference>